<dbReference type="OrthoDB" id="2747330at2759"/>
<feature type="chain" id="PRO_5034810907" evidence="7">
    <location>
        <begin position="28"/>
        <end position="490"/>
    </location>
</feature>
<dbReference type="PANTHER" id="PTHR13683">
    <property type="entry name" value="ASPARTYL PROTEASES"/>
    <property type="match status" value="1"/>
</dbReference>
<evidence type="ECO:0000256" key="6">
    <source>
        <dbReference type="PIRSR" id="PIRSR601461-1"/>
    </source>
</evidence>
<reference evidence="10" key="2">
    <citation type="submission" date="2025-08" db="UniProtKB">
        <authorList>
            <consortium name="RefSeq"/>
        </authorList>
    </citation>
    <scope>IDENTIFICATION</scope>
    <source>
        <tissue evidence="10">Young leaves</tissue>
    </source>
</reference>
<dbReference type="Pfam" id="PF14543">
    <property type="entry name" value="TAXi_N"/>
    <property type="match status" value="1"/>
</dbReference>
<dbReference type="AlphaFoldDB" id="A0A8B9AGS0"/>
<protein>
    <submittedName>
        <fullName evidence="10">Aspartic proteinase 39-like isoform X1</fullName>
    </submittedName>
</protein>
<dbReference type="InterPro" id="IPR034161">
    <property type="entry name" value="Pepsin-like_plant"/>
</dbReference>
<evidence type="ECO:0000256" key="3">
    <source>
        <dbReference type="ARBA" id="ARBA00022750"/>
    </source>
</evidence>
<evidence type="ECO:0000313" key="10">
    <source>
        <dbReference type="RefSeq" id="XP_038985916.1"/>
    </source>
</evidence>
<evidence type="ECO:0000256" key="2">
    <source>
        <dbReference type="ARBA" id="ARBA00022670"/>
    </source>
</evidence>
<dbReference type="InterPro" id="IPR033121">
    <property type="entry name" value="PEPTIDASE_A1"/>
</dbReference>
<accession>A0A8B9AGS0</accession>
<name>A0A8B9AGS0_PHODC</name>
<dbReference type="InterPro" id="IPR001461">
    <property type="entry name" value="Aspartic_peptidase_A1"/>
</dbReference>
<keyword evidence="3" id="KW-0064">Aspartyl protease</keyword>
<feature type="active site" evidence="6">
    <location>
        <position position="319"/>
    </location>
</feature>
<evidence type="ECO:0000313" key="9">
    <source>
        <dbReference type="Proteomes" id="UP000228380"/>
    </source>
</evidence>
<dbReference type="PANTHER" id="PTHR13683:SF768">
    <property type="entry name" value="EUKARYOTIC ASPARTYL PROTEASE FAMILY PROTEIN"/>
    <property type="match status" value="1"/>
</dbReference>
<keyword evidence="5" id="KW-0325">Glycoprotein</keyword>
<dbReference type="PROSITE" id="PS51767">
    <property type="entry name" value="PEPTIDASE_A1"/>
    <property type="match status" value="1"/>
</dbReference>
<dbReference type="SUPFAM" id="SSF50630">
    <property type="entry name" value="Acid proteases"/>
    <property type="match status" value="1"/>
</dbReference>
<dbReference type="Pfam" id="PF14541">
    <property type="entry name" value="TAXi_C"/>
    <property type="match status" value="1"/>
</dbReference>
<dbReference type="InterPro" id="IPR021109">
    <property type="entry name" value="Peptidase_aspartic_dom_sf"/>
</dbReference>
<dbReference type="Proteomes" id="UP000228380">
    <property type="component" value="Chromosome 9"/>
</dbReference>
<dbReference type="GO" id="GO:0004190">
    <property type="term" value="F:aspartic-type endopeptidase activity"/>
    <property type="evidence" value="ECO:0007669"/>
    <property type="project" value="UniProtKB-KW"/>
</dbReference>
<keyword evidence="2" id="KW-0645">Protease</keyword>
<dbReference type="InterPro" id="IPR032861">
    <property type="entry name" value="TAXi_N"/>
</dbReference>
<evidence type="ECO:0000259" key="8">
    <source>
        <dbReference type="PROSITE" id="PS51767"/>
    </source>
</evidence>
<dbReference type="Gene3D" id="2.40.70.10">
    <property type="entry name" value="Acid Proteases"/>
    <property type="match status" value="2"/>
</dbReference>
<dbReference type="PRINTS" id="PR00792">
    <property type="entry name" value="PEPSIN"/>
</dbReference>
<organism evidence="9 10">
    <name type="scientific">Phoenix dactylifera</name>
    <name type="common">Date palm</name>
    <dbReference type="NCBI Taxonomy" id="42345"/>
    <lineage>
        <taxon>Eukaryota</taxon>
        <taxon>Viridiplantae</taxon>
        <taxon>Streptophyta</taxon>
        <taxon>Embryophyta</taxon>
        <taxon>Tracheophyta</taxon>
        <taxon>Spermatophyta</taxon>
        <taxon>Magnoliopsida</taxon>
        <taxon>Liliopsida</taxon>
        <taxon>Arecaceae</taxon>
        <taxon>Coryphoideae</taxon>
        <taxon>Phoeniceae</taxon>
        <taxon>Phoenix</taxon>
    </lineage>
</organism>
<reference evidence="9" key="1">
    <citation type="journal article" date="2019" name="Nat. Commun.">
        <title>Genome-wide association mapping of date palm fruit traits.</title>
        <authorList>
            <person name="Hazzouri K.M."/>
            <person name="Gros-Balthazard M."/>
            <person name="Flowers J.M."/>
            <person name="Copetti D."/>
            <person name="Lemansour A."/>
            <person name="Lebrun M."/>
            <person name="Masmoudi K."/>
            <person name="Ferrand S."/>
            <person name="Dhar M.I."/>
            <person name="Fresquez Z.A."/>
            <person name="Rosas U."/>
            <person name="Zhang J."/>
            <person name="Talag J."/>
            <person name="Lee S."/>
            <person name="Kudrna D."/>
            <person name="Powell R.F."/>
            <person name="Leitch I.J."/>
            <person name="Krueger R.R."/>
            <person name="Wing R.A."/>
            <person name="Amiri K.M.A."/>
            <person name="Purugganan M.D."/>
        </authorList>
    </citation>
    <scope>NUCLEOTIDE SEQUENCE [LARGE SCALE GENOMIC DNA]</scope>
    <source>
        <strain evidence="9">cv. Khalas</strain>
    </source>
</reference>
<dbReference type="GO" id="GO:0006508">
    <property type="term" value="P:proteolysis"/>
    <property type="evidence" value="ECO:0007669"/>
    <property type="project" value="UniProtKB-KW"/>
</dbReference>
<evidence type="ECO:0000256" key="7">
    <source>
        <dbReference type="SAM" id="SignalP"/>
    </source>
</evidence>
<sequence>MALPKPSLPPPLLFLLLLLLLLPFAFFAPTANGTGVFRVHQKHSGRKPGAIEDFKAHDSGRHERILSSVNFPIGGLGSINNIGLYYTQIGIGTPPKNYYVQVDTGSDLFWVNCFTCKLCPKKSTSGMKLTYYDPRSSKTGSLVQCGETFCSSVYTSKYVGCSSDELCMYKVVYGDGSSSTGYFVTDYIQYDGVSGDHQTEPINATVTFGCGAQQSGDLGPSSETIDGILGFGQGNSSMISQLASSGKIRKIFAHCLDSSDGSGIFAVGDVVQPKVSTTPLVPNQKHYNVNLTGIEVGGTFLRLPTYLFDDGANKGAIIDCGTTLAYLPDAVFKQLLNAIFKFHQGLTIHNNGVFVCFRYSGSVDVEFPKVTFHFEKSLTLTVYPHEYLFQDKEDVWCVGWQNSGAQSRDGKDMFILGDMVLSNKLVIYDLENQVVGWVKHNCSSSIKIQDDKTGEIYSVDAHHITSACTMKTGRFTSLLSLIIMMYYLLY</sequence>
<feature type="signal peptide" evidence="7">
    <location>
        <begin position="1"/>
        <end position="27"/>
    </location>
</feature>
<feature type="domain" description="Peptidase A1" evidence="8">
    <location>
        <begin position="85"/>
        <end position="438"/>
    </location>
</feature>
<dbReference type="FunFam" id="2.40.70.10:FF:000056">
    <property type="entry name" value="Eukaryotic aspartyl protease family protein"/>
    <property type="match status" value="1"/>
</dbReference>
<dbReference type="InterPro" id="IPR032799">
    <property type="entry name" value="TAXi_C"/>
</dbReference>
<evidence type="ECO:0000256" key="4">
    <source>
        <dbReference type="ARBA" id="ARBA00022801"/>
    </source>
</evidence>
<comment type="similarity">
    <text evidence="1">Belongs to the peptidase A1 family.</text>
</comment>
<proteinExistence type="inferred from homology"/>
<keyword evidence="9" id="KW-1185">Reference proteome</keyword>
<evidence type="ECO:0000256" key="5">
    <source>
        <dbReference type="ARBA" id="ARBA00023180"/>
    </source>
</evidence>
<dbReference type="KEGG" id="pda:103705757"/>
<dbReference type="CDD" id="cd05476">
    <property type="entry name" value="pepsin_A_like_plant"/>
    <property type="match status" value="1"/>
</dbReference>
<dbReference type="GeneID" id="103705757"/>
<evidence type="ECO:0000256" key="1">
    <source>
        <dbReference type="ARBA" id="ARBA00007447"/>
    </source>
</evidence>
<gene>
    <name evidence="10" type="primary">LOC103705757</name>
</gene>
<keyword evidence="7" id="KW-0732">Signal</keyword>
<keyword evidence="4" id="KW-0378">Hydrolase</keyword>
<dbReference type="RefSeq" id="XP_038985916.1">
    <property type="nucleotide sequence ID" value="XM_039129988.1"/>
</dbReference>
<feature type="active site" evidence="6">
    <location>
        <position position="103"/>
    </location>
</feature>